<name>A0ABM5JCX0_DRORH</name>
<feature type="compositionally biased region" description="Basic and acidic residues" evidence="1">
    <location>
        <begin position="149"/>
        <end position="158"/>
    </location>
</feature>
<dbReference type="EnsemblMetazoa" id="XM_044460733.1">
    <property type="protein sequence ID" value="XP_044316668.1"/>
    <property type="gene ID" value="LOC123037901"/>
</dbReference>
<evidence type="ECO:0008006" key="4">
    <source>
        <dbReference type="Google" id="ProtNLM"/>
    </source>
</evidence>
<dbReference type="PANTHER" id="PTHR47331:SF1">
    <property type="entry name" value="GAG-LIKE PROTEIN"/>
    <property type="match status" value="1"/>
</dbReference>
<organism evidence="2 3">
    <name type="scientific">Drosophila rhopaloa</name>
    <name type="common">Fruit fly</name>
    <dbReference type="NCBI Taxonomy" id="1041015"/>
    <lineage>
        <taxon>Eukaryota</taxon>
        <taxon>Metazoa</taxon>
        <taxon>Ecdysozoa</taxon>
        <taxon>Arthropoda</taxon>
        <taxon>Hexapoda</taxon>
        <taxon>Insecta</taxon>
        <taxon>Pterygota</taxon>
        <taxon>Neoptera</taxon>
        <taxon>Endopterygota</taxon>
        <taxon>Diptera</taxon>
        <taxon>Brachycera</taxon>
        <taxon>Muscomorpha</taxon>
        <taxon>Ephydroidea</taxon>
        <taxon>Drosophilidae</taxon>
        <taxon>Drosophila</taxon>
        <taxon>Sophophora</taxon>
    </lineage>
</organism>
<feature type="compositionally biased region" description="Basic residues" evidence="1">
    <location>
        <begin position="346"/>
        <end position="361"/>
    </location>
</feature>
<feature type="region of interest" description="Disordered" evidence="1">
    <location>
        <begin position="143"/>
        <end position="278"/>
    </location>
</feature>
<proteinExistence type="predicted"/>
<reference evidence="3" key="1">
    <citation type="journal article" date="2021" name="Elife">
        <title>Highly contiguous assemblies of 101 drosophilid genomes.</title>
        <authorList>
            <person name="Kim B.Y."/>
            <person name="Wang J.R."/>
            <person name="Miller D.E."/>
            <person name="Barmina O."/>
            <person name="Delaney E."/>
            <person name="Thompson A."/>
            <person name="Comeault A.A."/>
            <person name="Peede D."/>
            <person name="D'Agostino E.R."/>
            <person name="Pelaez J."/>
            <person name="Aguilar J.M."/>
            <person name="Haji D."/>
            <person name="Matsunaga T."/>
            <person name="Armstrong E.E."/>
            <person name="Zych M."/>
            <person name="Ogawa Y."/>
            <person name="Stamenkovic-Radak M."/>
            <person name="Jelic M."/>
            <person name="Veselinovic M.S."/>
            <person name="Tanaskovic M."/>
            <person name="Eric P."/>
            <person name="Gao J.J."/>
            <person name="Katoh T.K."/>
            <person name="Toda M.J."/>
            <person name="Watabe H."/>
            <person name="Watada M."/>
            <person name="Davis J.S."/>
            <person name="Moyle L.C."/>
            <person name="Manoli G."/>
            <person name="Bertolini E."/>
            <person name="Kostal V."/>
            <person name="Hawley R.S."/>
            <person name="Takahashi A."/>
            <person name="Jones C.D."/>
            <person name="Price D.K."/>
            <person name="Whiteman N."/>
            <person name="Kopp A."/>
            <person name="Matute D.R."/>
            <person name="Petrov D.A."/>
        </authorList>
    </citation>
    <scope>NUCLEOTIDE SEQUENCE [LARGE SCALE GENOMIC DNA]</scope>
</reference>
<dbReference type="PANTHER" id="PTHR47331">
    <property type="entry name" value="PHD-TYPE DOMAIN-CONTAINING PROTEIN"/>
    <property type="match status" value="1"/>
</dbReference>
<dbReference type="GeneID" id="123037901"/>
<reference evidence="2" key="2">
    <citation type="submission" date="2025-05" db="UniProtKB">
        <authorList>
            <consortium name="EnsemblMetazoa"/>
        </authorList>
    </citation>
    <scope>IDENTIFICATION</scope>
</reference>
<dbReference type="RefSeq" id="XP_044316668.1">
    <property type="nucleotide sequence ID" value="XM_044460733.1"/>
</dbReference>
<accession>A0ABM5JCX0</accession>
<dbReference type="Proteomes" id="UP001652680">
    <property type="component" value="Unassembled WGS sequence"/>
</dbReference>
<evidence type="ECO:0000256" key="1">
    <source>
        <dbReference type="SAM" id="MobiDB-lite"/>
    </source>
</evidence>
<keyword evidence="3" id="KW-1185">Reference proteome</keyword>
<evidence type="ECO:0000313" key="3">
    <source>
        <dbReference type="Proteomes" id="UP001652680"/>
    </source>
</evidence>
<sequence length="361" mass="39304">MSSKPHNRSSFSCSSSNSKSQQSCSYCNAGDHILANCGPFGRLSVMQRFDFVKSASLCINCMRKGHTVSKCKFNKCRVCGRSHHVLLHRYTVSENSLALPPPQEILSPSLNQDQPSTSHVMHATSLDRVILATSIVRWAPRMSPSRPLRQRDELRRSESPLPGPSREDRGRSRRDTRIRIKKRMRICLHTTAGSAHGRTMGGRCQNCQEPTPTGGGQRAPKRRRAGDSPRGNRGGDELPAARSNQQRPKRRRGADTRAPTDGRAATRHTSTPDPGPGGSQLLAAMAACLVSQANVLAAMVPGICPGPPNTGEVAPAAAQHQRGRSRPRGRGQPAAPTMAPRQNSRQARRGGRHGQGRRRAN</sequence>
<feature type="compositionally biased region" description="Basic and acidic residues" evidence="1">
    <location>
        <begin position="165"/>
        <end position="178"/>
    </location>
</feature>
<evidence type="ECO:0000313" key="2">
    <source>
        <dbReference type="EnsemblMetazoa" id="XP_044316668.1"/>
    </source>
</evidence>
<feature type="region of interest" description="Disordered" evidence="1">
    <location>
        <begin position="311"/>
        <end position="361"/>
    </location>
</feature>
<protein>
    <recommendedName>
        <fullName evidence="4">CCHC-type domain-containing protein</fullName>
    </recommendedName>
</protein>